<evidence type="ECO:0000256" key="1">
    <source>
        <dbReference type="PROSITE-ProRule" id="PRU00175"/>
    </source>
</evidence>
<keyword evidence="1" id="KW-0863">Zinc-finger</keyword>
<dbReference type="GO" id="GO:0008270">
    <property type="term" value="F:zinc ion binding"/>
    <property type="evidence" value="ECO:0007669"/>
    <property type="project" value="UniProtKB-KW"/>
</dbReference>
<accession>I0Z4H6</accession>
<comment type="caution">
    <text evidence="4">The sequence shown here is derived from an EMBL/GenBank/DDBJ whole genome shotgun (WGS) entry which is preliminary data.</text>
</comment>
<dbReference type="InterPro" id="IPR013083">
    <property type="entry name" value="Znf_RING/FYVE/PHD"/>
</dbReference>
<feature type="domain" description="RING-type" evidence="3">
    <location>
        <begin position="283"/>
        <end position="322"/>
    </location>
</feature>
<dbReference type="OrthoDB" id="10442435at2759"/>
<proteinExistence type="predicted"/>
<dbReference type="Proteomes" id="UP000007264">
    <property type="component" value="Unassembled WGS sequence"/>
</dbReference>
<dbReference type="SUPFAM" id="SSF57850">
    <property type="entry name" value="RING/U-box"/>
    <property type="match status" value="1"/>
</dbReference>
<dbReference type="KEGG" id="csl:COCSUDRAFT_61748"/>
<keyword evidence="1" id="KW-0862">Zinc</keyword>
<reference evidence="4 5" key="1">
    <citation type="journal article" date="2012" name="Genome Biol.">
        <title>The genome of the polar eukaryotic microalga coccomyxa subellipsoidea reveals traits of cold adaptation.</title>
        <authorList>
            <person name="Blanc G."/>
            <person name="Agarkova I."/>
            <person name="Grimwood J."/>
            <person name="Kuo A."/>
            <person name="Brueggeman A."/>
            <person name="Dunigan D."/>
            <person name="Gurnon J."/>
            <person name="Ladunga I."/>
            <person name="Lindquist E."/>
            <person name="Lucas S."/>
            <person name="Pangilinan J."/>
            <person name="Proschold T."/>
            <person name="Salamov A."/>
            <person name="Schmutz J."/>
            <person name="Weeks D."/>
            <person name="Yamada T."/>
            <person name="Claverie J.M."/>
            <person name="Grigoriev I."/>
            <person name="Van Etten J."/>
            <person name="Lomsadze A."/>
            <person name="Borodovsky M."/>
        </authorList>
    </citation>
    <scope>NUCLEOTIDE SEQUENCE [LARGE SCALE GENOMIC DNA]</scope>
    <source>
        <strain evidence="4 5">C-169</strain>
    </source>
</reference>
<evidence type="ECO:0000313" key="4">
    <source>
        <dbReference type="EMBL" id="EIE25545.1"/>
    </source>
</evidence>
<evidence type="ECO:0000256" key="2">
    <source>
        <dbReference type="SAM" id="MobiDB-lite"/>
    </source>
</evidence>
<dbReference type="GeneID" id="17043547"/>
<dbReference type="AlphaFoldDB" id="I0Z4H6"/>
<feature type="compositionally biased region" description="Basic and acidic residues" evidence="2">
    <location>
        <begin position="29"/>
        <end position="41"/>
    </location>
</feature>
<dbReference type="RefSeq" id="XP_005650089.1">
    <property type="nucleotide sequence ID" value="XM_005650032.1"/>
</dbReference>
<protein>
    <recommendedName>
        <fullName evidence="3">RING-type domain-containing protein</fullName>
    </recommendedName>
</protein>
<evidence type="ECO:0000259" key="3">
    <source>
        <dbReference type="PROSITE" id="PS50089"/>
    </source>
</evidence>
<keyword evidence="1" id="KW-0479">Metal-binding</keyword>
<gene>
    <name evidence="4" type="ORF">COCSUDRAFT_61748</name>
</gene>
<keyword evidence="5" id="KW-1185">Reference proteome</keyword>
<evidence type="ECO:0000313" key="5">
    <source>
        <dbReference type="Proteomes" id="UP000007264"/>
    </source>
</evidence>
<dbReference type="PROSITE" id="PS50089">
    <property type="entry name" value="ZF_RING_2"/>
    <property type="match status" value="1"/>
</dbReference>
<dbReference type="EMBL" id="AGSI01000004">
    <property type="protein sequence ID" value="EIE25545.1"/>
    <property type="molecule type" value="Genomic_DNA"/>
</dbReference>
<organism evidence="4 5">
    <name type="scientific">Coccomyxa subellipsoidea (strain C-169)</name>
    <name type="common">Green microalga</name>
    <dbReference type="NCBI Taxonomy" id="574566"/>
    <lineage>
        <taxon>Eukaryota</taxon>
        <taxon>Viridiplantae</taxon>
        <taxon>Chlorophyta</taxon>
        <taxon>core chlorophytes</taxon>
        <taxon>Trebouxiophyceae</taxon>
        <taxon>Trebouxiophyceae incertae sedis</taxon>
        <taxon>Coccomyxaceae</taxon>
        <taxon>Coccomyxa</taxon>
        <taxon>Coccomyxa subellipsoidea</taxon>
    </lineage>
</organism>
<feature type="region of interest" description="Disordered" evidence="2">
    <location>
        <begin position="129"/>
        <end position="186"/>
    </location>
</feature>
<name>I0Z4H6_COCSC</name>
<dbReference type="InterPro" id="IPR001841">
    <property type="entry name" value="Znf_RING"/>
</dbReference>
<dbReference type="Pfam" id="PF13920">
    <property type="entry name" value="zf-C3HC4_3"/>
    <property type="match status" value="1"/>
</dbReference>
<feature type="region of interest" description="Disordered" evidence="2">
    <location>
        <begin position="24"/>
        <end position="68"/>
    </location>
</feature>
<dbReference type="Gene3D" id="3.30.40.10">
    <property type="entry name" value="Zinc/RING finger domain, C3HC4 (zinc finger)"/>
    <property type="match status" value="1"/>
</dbReference>
<sequence length="336" mass="35510">MQVGGGVREKNELLCADCWKVFSTDSWDDNSKPQSGEDEHPSRKRKLQEGGAQDALGTLWEDPENSSEAVANKLDADPHFPEEPLDHLRRLSGAGVLDPGSAFARALVQKHAEIAAAGSANQVLAEDKGSGGRAVTEPMKRAGSALARDRSGRFIGKSKQADKVESSGAGPSAPARRGNIDPDDPLEQDLMVSQAHLFDDAPVRGPAESLNAQVSQNTVKQEVSGEVLSPAARMQANSPVQPQAVRVRSGVADTDCLAELKQMRSKVATLEQTLLAARLQTLCIMCKAAARSTVAWPCGHVLYCAPCMAARVAASGTCPECSSPIVETHAVIFGGP</sequence>